<evidence type="ECO:0000313" key="2">
    <source>
        <dbReference type="Proteomes" id="UP000823786"/>
    </source>
</evidence>
<protein>
    <submittedName>
        <fullName evidence="1">Uncharacterized protein</fullName>
    </submittedName>
</protein>
<organism evidence="1 2">
    <name type="scientific">Rhizobium herbae</name>
    <dbReference type="NCBI Taxonomy" id="508661"/>
    <lineage>
        <taxon>Bacteria</taxon>
        <taxon>Pseudomonadati</taxon>
        <taxon>Pseudomonadota</taxon>
        <taxon>Alphaproteobacteria</taxon>
        <taxon>Hyphomicrobiales</taxon>
        <taxon>Rhizobiaceae</taxon>
        <taxon>Rhizobium/Agrobacterium group</taxon>
        <taxon>Rhizobium</taxon>
    </lineage>
</organism>
<evidence type="ECO:0000313" key="1">
    <source>
        <dbReference type="EMBL" id="MBP1858456.1"/>
    </source>
</evidence>
<dbReference type="EMBL" id="JAGGJV010000003">
    <property type="protein sequence ID" value="MBP1858456.1"/>
    <property type="molecule type" value="Genomic_DNA"/>
</dbReference>
<gene>
    <name evidence="1" type="ORF">J2Z75_001964</name>
</gene>
<keyword evidence="2" id="KW-1185">Reference proteome</keyword>
<name>A0ABS4EKT6_9HYPH</name>
<proteinExistence type="predicted"/>
<dbReference type="RefSeq" id="WP_209851151.1">
    <property type="nucleotide sequence ID" value="NZ_JAGGJV010000003.1"/>
</dbReference>
<accession>A0ABS4EKT6</accession>
<sequence>MSETDRAEVISRQLEESGYGELYRDYINYLKLRAVGRRKEAMASANKFINAFANDPFEARFAIGLHLVRVTEPYWEHWPYGDSWLIPGNIAARLLVPIWQEFRERHPRDPEAWLYGFGLLGGLETAFLLDKKNVVYQYAHLNGLIGYLDYALHEFPSFGMVLEASKQFEETVKSIEFVVREMGENLTDLGKLTYETAAEFANKFNVFGKNSPDFRSHLVTIGRQDLIGFPIYEAQSWFKELPPLIRKLRQ</sequence>
<comment type="caution">
    <text evidence="1">The sequence shown here is derived from an EMBL/GenBank/DDBJ whole genome shotgun (WGS) entry which is preliminary data.</text>
</comment>
<reference evidence="1 2" key="1">
    <citation type="submission" date="2021-03" db="EMBL/GenBank/DDBJ databases">
        <title>Genomic Encyclopedia of Type Strains, Phase IV (KMG-IV): sequencing the most valuable type-strain genomes for metagenomic binning, comparative biology and taxonomic classification.</title>
        <authorList>
            <person name="Goeker M."/>
        </authorList>
    </citation>
    <scope>NUCLEOTIDE SEQUENCE [LARGE SCALE GENOMIC DNA]</scope>
    <source>
        <strain evidence="1 2">DSM 26427</strain>
    </source>
</reference>
<dbReference type="Proteomes" id="UP000823786">
    <property type="component" value="Unassembled WGS sequence"/>
</dbReference>